<evidence type="ECO:0000256" key="1">
    <source>
        <dbReference type="ARBA" id="ARBA00000085"/>
    </source>
</evidence>
<dbReference type="PANTHER" id="PTHR43065">
    <property type="entry name" value="SENSOR HISTIDINE KINASE"/>
    <property type="match status" value="1"/>
</dbReference>
<feature type="domain" description="Histidine kinase" evidence="5">
    <location>
        <begin position="279"/>
        <end position="507"/>
    </location>
</feature>
<organism evidence="6">
    <name type="scientific">uncultured Thiotrichaceae bacterium</name>
    <dbReference type="NCBI Taxonomy" id="298394"/>
    <lineage>
        <taxon>Bacteria</taxon>
        <taxon>Pseudomonadati</taxon>
        <taxon>Pseudomonadota</taxon>
        <taxon>Gammaproteobacteria</taxon>
        <taxon>Thiotrichales</taxon>
        <taxon>Thiotrichaceae</taxon>
        <taxon>environmental samples</taxon>
    </lineage>
</organism>
<gene>
    <name evidence="6" type="ORF">HELGO_WM6574</name>
</gene>
<dbReference type="EC" id="2.7.13.3" evidence="2"/>
<dbReference type="SMART" id="SM00387">
    <property type="entry name" value="HATPase_c"/>
    <property type="match status" value="1"/>
</dbReference>
<accession>A0A6S6U159</accession>
<feature type="transmembrane region" description="Helical" evidence="4">
    <location>
        <begin position="6"/>
        <end position="25"/>
    </location>
</feature>
<evidence type="ECO:0000256" key="2">
    <source>
        <dbReference type="ARBA" id="ARBA00012438"/>
    </source>
</evidence>
<feature type="transmembrane region" description="Helical" evidence="4">
    <location>
        <begin position="32"/>
        <end position="52"/>
    </location>
</feature>
<dbReference type="Pfam" id="PF00512">
    <property type="entry name" value="HisKA"/>
    <property type="match status" value="1"/>
</dbReference>
<dbReference type="Gene3D" id="3.30.565.10">
    <property type="entry name" value="Histidine kinase-like ATPase, C-terminal domain"/>
    <property type="match status" value="1"/>
</dbReference>
<keyword evidence="4" id="KW-1133">Transmembrane helix</keyword>
<name>A0A6S6U159_9GAMM</name>
<keyword evidence="4" id="KW-0812">Transmembrane</keyword>
<keyword evidence="3" id="KW-0597">Phosphoprotein</keyword>
<proteinExistence type="predicted"/>
<dbReference type="CDD" id="cd00082">
    <property type="entry name" value="HisKA"/>
    <property type="match status" value="1"/>
</dbReference>
<dbReference type="InterPro" id="IPR003661">
    <property type="entry name" value="HisK_dim/P_dom"/>
</dbReference>
<keyword evidence="4" id="KW-0472">Membrane</keyword>
<dbReference type="PANTHER" id="PTHR43065:SF42">
    <property type="entry name" value="TWO-COMPONENT SENSOR PPRA"/>
    <property type="match status" value="1"/>
</dbReference>
<reference evidence="6" key="1">
    <citation type="submission" date="2020-01" db="EMBL/GenBank/DDBJ databases">
        <authorList>
            <person name="Meier V. D."/>
            <person name="Meier V D."/>
        </authorList>
    </citation>
    <scope>NUCLEOTIDE SEQUENCE</scope>
    <source>
        <strain evidence="6">HLG_WM_MAG_07</strain>
    </source>
</reference>
<dbReference type="SUPFAM" id="SSF47384">
    <property type="entry name" value="Homodimeric domain of signal transducing histidine kinase"/>
    <property type="match status" value="1"/>
</dbReference>
<dbReference type="InterPro" id="IPR036097">
    <property type="entry name" value="HisK_dim/P_sf"/>
</dbReference>
<dbReference type="Gene3D" id="6.10.340.10">
    <property type="match status" value="1"/>
</dbReference>
<dbReference type="Gene3D" id="1.10.287.130">
    <property type="match status" value="1"/>
</dbReference>
<dbReference type="Pfam" id="PF02518">
    <property type="entry name" value="HATPase_c"/>
    <property type="match status" value="1"/>
</dbReference>
<evidence type="ECO:0000256" key="3">
    <source>
        <dbReference type="ARBA" id="ARBA00022553"/>
    </source>
</evidence>
<dbReference type="InterPro" id="IPR004358">
    <property type="entry name" value="Sig_transdc_His_kin-like_C"/>
</dbReference>
<sequence length="510" mass="57592">MFHYATFASLIVYNIATLLHNATMASSIKKQLYISHSASILMFVVMIIFLLVDLSYLRTQVPKIDAVRTLTSTAQQLTFLEEKLLLNGKESTLVLLGEAIGKLQALLQNDRELLKGFIDNSEAGTLKSHVSEYQTLLKGMKEPAPDRTVLLAFTRELNQHNTAIRSIINQLELRHHELLLGAVDNVTKAMIFGLIVVSLIALISALFVTGLIVRPLRDLERQLHDVADKKIDKLSTTSRTRELNSFVSQFNNMLDQRRRKDRQLRHNEKAAALGILVSGVAHELNNPLSNISTSAQLLQEEDTNSELSRQWLNHIDHEIERARRIVLRLLDSVRHQKQPMTKVDAAILVQKSLTLIHRQLDPNINIYIEDIAEIPLHVNYERFQQVFINLINNAADAGAKNIWVFGDYIQQADSRTNNFVCSRKKPPFAKDIQTFFLFTVADDGVGIPEENVSKLFVPFFTTKTGGDGTGLGLYLVNEIVTEHDGCISARNREHQGFEFLILLPISEDDS</sequence>
<dbReference type="SMART" id="SM00388">
    <property type="entry name" value="HisKA"/>
    <property type="match status" value="1"/>
</dbReference>
<dbReference type="SUPFAM" id="SSF55874">
    <property type="entry name" value="ATPase domain of HSP90 chaperone/DNA topoisomerase II/histidine kinase"/>
    <property type="match status" value="1"/>
</dbReference>
<dbReference type="PROSITE" id="PS50109">
    <property type="entry name" value="HIS_KIN"/>
    <property type="match status" value="1"/>
</dbReference>
<dbReference type="InterPro" id="IPR036890">
    <property type="entry name" value="HATPase_C_sf"/>
</dbReference>
<dbReference type="InterPro" id="IPR003594">
    <property type="entry name" value="HATPase_dom"/>
</dbReference>
<protein>
    <recommendedName>
        <fullName evidence="2">histidine kinase</fullName>
        <ecNumber evidence="2">2.7.13.3</ecNumber>
    </recommendedName>
</protein>
<dbReference type="InterPro" id="IPR005467">
    <property type="entry name" value="His_kinase_dom"/>
</dbReference>
<dbReference type="CDD" id="cd00075">
    <property type="entry name" value="HATPase"/>
    <property type="match status" value="1"/>
</dbReference>
<evidence type="ECO:0000313" key="6">
    <source>
        <dbReference type="EMBL" id="CAA6822930.1"/>
    </source>
</evidence>
<evidence type="ECO:0000259" key="5">
    <source>
        <dbReference type="PROSITE" id="PS50109"/>
    </source>
</evidence>
<dbReference type="EMBL" id="CACVAY010000112">
    <property type="protein sequence ID" value="CAA6822930.1"/>
    <property type="molecule type" value="Genomic_DNA"/>
</dbReference>
<comment type="catalytic activity">
    <reaction evidence="1">
        <text>ATP + protein L-histidine = ADP + protein N-phospho-L-histidine.</text>
        <dbReference type="EC" id="2.7.13.3"/>
    </reaction>
</comment>
<dbReference type="AlphaFoldDB" id="A0A6S6U159"/>
<feature type="transmembrane region" description="Helical" evidence="4">
    <location>
        <begin position="189"/>
        <end position="213"/>
    </location>
</feature>
<dbReference type="GO" id="GO:0000155">
    <property type="term" value="F:phosphorelay sensor kinase activity"/>
    <property type="evidence" value="ECO:0007669"/>
    <property type="project" value="InterPro"/>
</dbReference>
<evidence type="ECO:0000256" key="4">
    <source>
        <dbReference type="SAM" id="Phobius"/>
    </source>
</evidence>
<dbReference type="PRINTS" id="PR00344">
    <property type="entry name" value="BCTRLSENSOR"/>
</dbReference>